<sequence>MHVLMVEDDVELASSLSHLFRAGGFEAAVVTNGQEAIAHVESTEVDLLILDLMLPDMDGVDVCRALRTLGFTGGIVIMSARNDELDVVAGLDAGADDYLIKPCSIAELQSRVRSVLRRIHRHYDATAQGLAEHEQLEVVDHHIVFGGEEIATHGREFDVLALLIAQRGRVVLRETLMDKVWGADWEGSPMVLSAAVGRIRTRLEAVEATEQVENVRGVGFRLSPAV</sequence>
<keyword evidence="12" id="KW-1185">Reference proteome</keyword>
<reference evidence="11 12" key="1">
    <citation type="submission" date="2019-01" db="EMBL/GenBank/DDBJ databases">
        <title>Novel species of Nocardioides.</title>
        <authorList>
            <person name="Liu Q."/>
            <person name="Xin Y.-H."/>
        </authorList>
    </citation>
    <scope>NUCLEOTIDE SEQUENCE [LARGE SCALE GENOMIC DNA]</scope>
    <source>
        <strain evidence="11 12">CGMCC 4.6882</strain>
    </source>
</reference>
<dbReference type="Gene3D" id="1.10.10.10">
    <property type="entry name" value="Winged helix-like DNA-binding domain superfamily/Winged helix DNA-binding domain"/>
    <property type="match status" value="1"/>
</dbReference>
<dbReference type="PANTHER" id="PTHR48111:SF22">
    <property type="entry name" value="REGULATOR OF RPOS"/>
    <property type="match status" value="1"/>
</dbReference>
<dbReference type="Gene3D" id="6.10.250.690">
    <property type="match status" value="1"/>
</dbReference>
<evidence type="ECO:0000256" key="4">
    <source>
        <dbReference type="ARBA" id="ARBA00023015"/>
    </source>
</evidence>
<dbReference type="GO" id="GO:0000156">
    <property type="term" value="F:phosphorelay response regulator activity"/>
    <property type="evidence" value="ECO:0007669"/>
    <property type="project" value="TreeGrafter"/>
</dbReference>
<keyword evidence="2 7" id="KW-0597">Phosphoprotein</keyword>
<dbReference type="PANTHER" id="PTHR48111">
    <property type="entry name" value="REGULATOR OF RPOS"/>
    <property type="match status" value="1"/>
</dbReference>
<evidence type="ECO:0000256" key="3">
    <source>
        <dbReference type="ARBA" id="ARBA00023012"/>
    </source>
</evidence>
<evidence type="ECO:0000256" key="7">
    <source>
        <dbReference type="PROSITE-ProRule" id="PRU00169"/>
    </source>
</evidence>
<keyword evidence="5 8" id="KW-0238">DNA-binding</keyword>
<keyword evidence="4" id="KW-0805">Transcription regulation</keyword>
<keyword evidence="6" id="KW-0804">Transcription</keyword>
<feature type="modified residue" description="4-aspartylphosphate" evidence="7">
    <location>
        <position position="51"/>
    </location>
</feature>
<keyword evidence="3" id="KW-0902">Two-component regulatory system</keyword>
<dbReference type="SMART" id="SM00448">
    <property type="entry name" value="REC"/>
    <property type="match status" value="1"/>
</dbReference>
<dbReference type="PROSITE" id="PS50110">
    <property type="entry name" value="RESPONSE_REGULATORY"/>
    <property type="match status" value="1"/>
</dbReference>
<evidence type="ECO:0000313" key="12">
    <source>
        <dbReference type="Proteomes" id="UP000294071"/>
    </source>
</evidence>
<dbReference type="InterPro" id="IPR039420">
    <property type="entry name" value="WalR-like"/>
</dbReference>
<feature type="DNA-binding region" description="OmpR/PhoB-type" evidence="8">
    <location>
        <begin position="126"/>
        <end position="224"/>
    </location>
</feature>
<dbReference type="Proteomes" id="UP000294071">
    <property type="component" value="Unassembled WGS sequence"/>
</dbReference>
<evidence type="ECO:0000259" key="10">
    <source>
        <dbReference type="PROSITE" id="PS51755"/>
    </source>
</evidence>
<dbReference type="Gene3D" id="3.40.50.2300">
    <property type="match status" value="1"/>
</dbReference>
<dbReference type="GO" id="GO:0006355">
    <property type="term" value="P:regulation of DNA-templated transcription"/>
    <property type="evidence" value="ECO:0007669"/>
    <property type="project" value="InterPro"/>
</dbReference>
<dbReference type="InterPro" id="IPR011006">
    <property type="entry name" value="CheY-like_superfamily"/>
</dbReference>
<evidence type="ECO:0000256" key="1">
    <source>
        <dbReference type="ARBA" id="ARBA00004496"/>
    </source>
</evidence>
<dbReference type="GO" id="GO:0000976">
    <property type="term" value="F:transcription cis-regulatory region binding"/>
    <property type="evidence" value="ECO:0007669"/>
    <property type="project" value="TreeGrafter"/>
</dbReference>
<dbReference type="AlphaFoldDB" id="A0A4Q2RWY0"/>
<dbReference type="GO" id="GO:0005829">
    <property type="term" value="C:cytosol"/>
    <property type="evidence" value="ECO:0007669"/>
    <property type="project" value="TreeGrafter"/>
</dbReference>
<gene>
    <name evidence="11" type="ORF">EUA93_04780</name>
</gene>
<evidence type="ECO:0000256" key="2">
    <source>
        <dbReference type="ARBA" id="ARBA00022553"/>
    </source>
</evidence>
<feature type="domain" description="OmpR/PhoB-type" evidence="10">
    <location>
        <begin position="126"/>
        <end position="224"/>
    </location>
</feature>
<dbReference type="RefSeq" id="WP_129399089.1">
    <property type="nucleotide sequence ID" value="NZ_SDWT01000001.1"/>
</dbReference>
<protein>
    <submittedName>
        <fullName evidence="11">Response regulator transcription factor</fullName>
    </submittedName>
</protein>
<dbReference type="InterPro" id="IPR016032">
    <property type="entry name" value="Sig_transdc_resp-reg_C-effctor"/>
</dbReference>
<comment type="caution">
    <text evidence="11">The sequence shown here is derived from an EMBL/GenBank/DDBJ whole genome shotgun (WGS) entry which is preliminary data.</text>
</comment>
<evidence type="ECO:0000256" key="6">
    <source>
        <dbReference type="ARBA" id="ARBA00023163"/>
    </source>
</evidence>
<dbReference type="PROSITE" id="PS51755">
    <property type="entry name" value="OMPR_PHOB"/>
    <property type="match status" value="1"/>
</dbReference>
<dbReference type="Pfam" id="PF00072">
    <property type="entry name" value="Response_reg"/>
    <property type="match status" value="1"/>
</dbReference>
<name>A0A4Q2RWY0_9ACTN</name>
<comment type="subcellular location">
    <subcellularLocation>
        <location evidence="1">Cytoplasm</location>
    </subcellularLocation>
</comment>
<dbReference type="InterPro" id="IPR001867">
    <property type="entry name" value="OmpR/PhoB-type_DNA-bd"/>
</dbReference>
<dbReference type="InterPro" id="IPR036388">
    <property type="entry name" value="WH-like_DNA-bd_sf"/>
</dbReference>
<evidence type="ECO:0000259" key="9">
    <source>
        <dbReference type="PROSITE" id="PS50110"/>
    </source>
</evidence>
<evidence type="ECO:0000256" key="5">
    <source>
        <dbReference type="ARBA" id="ARBA00023125"/>
    </source>
</evidence>
<dbReference type="SUPFAM" id="SSF52172">
    <property type="entry name" value="CheY-like"/>
    <property type="match status" value="1"/>
</dbReference>
<accession>A0A4Q2RWY0</accession>
<dbReference type="Pfam" id="PF00486">
    <property type="entry name" value="Trans_reg_C"/>
    <property type="match status" value="1"/>
</dbReference>
<dbReference type="SMART" id="SM00862">
    <property type="entry name" value="Trans_reg_C"/>
    <property type="match status" value="1"/>
</dbReference>
<feature type="domain" description="Response regulatory" evidence="9">
    <location>
        <begin position="2"/>
        <end position="116"/>
    </location>
</feature>
<dbReference type="SUPFAM" id="SSF46894">
    <property type="entry name" value="C-terminal effector domain of the bipartite response regulators"/>
    <property type="match status" value="1"/>
</dbReference>
<dbReference type="GO" id="GO:0032993">
    <property type="term" value="C:protein-DNA complex"/>
    <property type="evidence" value="ECO:0007669"/>
    <property type="project" value="TreeGrafter"/>
</dbReference>
<dbReference type="CDD" id="cd17574">
    <property type="entry name" value="REC_OmpR"/>
    <property type="match status" value="1"/>
</dbReference>
<dbReference type="OrthoDB" id="9790442at2"/>
<proteinExistence type="predicted"/>
<dbReference type="InterPro" id="IPR001789">
    <property type="entry name" value="Sig_transdc_resp-reg_receiver"/>
</dbReference>
<evidence type="ECO:0000313" key="11">
    <source>
        <dbReference type="EMBL" id="RYB93731.1"/>
    </source>
</evidence>
<dbReference type="EMBL" id="SDWT01000001">
    <property type="protein sequence ID" value="RYB93731.1"/>
    <property type="molecule type" value="Genomic_DNA"/>
</dbReference>
<evidence type="ECO:0000256" key="8">
    <source>
        <dbReference type="PROSITE-ProRule" id="PRU01091"/>
    </source>
</evidence>
<dbReference type="CDD" id="cd00383">
    <property type="entry name" value="trans_reg_C"/>
    <property type="match status" value="1"/>
</dbReference>
<organism evidence="11 12">
    <name type="scientific">Nocardioides oleivorans</name>
    <dbReference type="NCBI Taxonomy" id="273676"/>
    <lineage>
        <taxon>Bacteria</taxon>
        <taxon>Bacillati</taxon>
        <taxon>Actinomycetota</taxon>
        <taxon>Actinomycetes</taxon>
        <taxon>Propionibacteriales</taxon>
        <taxon>Nocardioidaceae</taxon>
        <taxon>Nocardioides</taxon>
    </lineage>
</organism>